<evidence type="ECO:0000256" key="1">
    <source>
        <dbReference type="SAM" id="MobiDB-lite"/>
    </source>
</evidence>
<feature type="region of interest" description="Disordered" evidence="1">
    <location>
        <begin position="1"/>
        <end position="25"/>
    </location>
</feature>
<feature type="domain" description="DUF7587" evidence="2">
    <location>
        <begin position="119"/>
        <end position="240"/>
    </location>
</feature>
<dbReference type="InterPro" id="IPR056009">
    <property type="entry name" value="DUF7587"/>
</dbReference>
<gene>
    <name evidence="3" type="ORF">Phpb_02733</name>
</gene>
<comment type="caution">
    <text evidence="3">The sequence shown here is derived from an EMBL/GenBank/DDBJ whole genome shotgun (WGS) entry which is preliminary data.</text>
</comment>
<sequence length="305" mass="34617">MIYKHDKTNDRKRKYSTQSTDSDEKLFVPALDLPQSSQHNQPRDTLNIENMHETPTDFLNRTGRDTLFRAIRIIATNKREPTTENQIVVPPDGDLFVELKDKHLDRAAKYRKMTEWPKDAPIKATSSTANTLIAQHVSGDNVLSRYISTGNKEGAVQNTVKNWNGAGPATERRNRLEKNWSPIVEIDIRKLPDTTKIFDLTKPNNTFFNDTESDIAANAFGDKEVLISPEIPGSAIIRVINNPEEIKKIVSLNPSDLGKKIIPEEKIIFKEKETVFSHNSADISSESPVFKKRKKPINIRTRTDS</sequence>
<proteinExistence type="predicted"/>
<dbReference type="RefSeq" id="WP_065390796.1">
    <property type="nucleotide sequence ID" value="NZ_CAWMQN010000072.1"/>
</dbReference>
<protein>
    <recommendedName>
        <fullName evidence="2">DUF7587 domain-containing protein</fullName>
    </recommendedName>
</protein>
<name>A0A1B8YGL1_9GAMM</name>
<accession>A0A1B8YGL1</accession>
<evidence type="ECO:0000259" key="2">
    <source>
        <dbReference type="Pfam" id="PF24494"/>
    </source>
</evidence>
<dbReference type="Proteomes" id="UP000092665">
    <property type="component" value="Unassembled WGS sequence"/>
</dbReference>
<dbReference type="Pfam" id="PF24494">
    <property type="entry name" value="DUF7587"/>
    <property type="match status" value="1"/>
</dbReference>
<organism evidence="3 4">
    <name type="scientific">Photorhabdus namnaonensis</name>
    <dbReference type="NCBI Taxonomy" id="1851568"/>
    <lineage>
        <taxon>Bacteria</taxon>
        <taxon>Pseudomonadati</taxon>
        <taxon>Pseudomonadota</taxon>
        <taxon>Gammaproteobacteria</taxon>
        <taxon>Enterobacterales</taxon>
        <taxon>Morganellaceae</taxon>
        <taxon>Photorhabdus</taxon>
    </lineage>
</organism>
<keyword evidence="4" id="KW-1185">Reference proteome</keyword>
<dbReference type="AlphaFoldDB" id="A0A1B8YGL1"/>
<evidence type="ECO:0000313" key="3">
    <source>
        <dbReference type="EMBL" id="OCA54289.1"/>
    </source>
</evidence>
<evidence type="ECO:0000313" key="4">
    <source>
        <dbReference type="Proteomes" id="UP000092665"/>
    </source>
</evidence>
<dbReference type="EMBL" id="LOIC01000072">
    <property type="protein sequence ID" value="OCA54289.1"/>
    <property type="molecule type" value="Genomic_DNA"/>
</dbReference>
<reference evidence="4" key="1">
    <citation type="submission" date="2015-11" db="EMBL/GenBank/DDBJ databases">
        <authorList>
            <person name="Tobias N.J."/>
            <person name="Mishra B."/>
            <person name="Gupta D.K."/>
            <person name="Thines M."/>
            <person name="Stinear T.P."/>
            <person name="Bode H.B."/>
        </authorList>
    </citation>
    <scope>NUCLEOTIDE SEQUENCE [LARGE SCALE GENOMIC DNA]</scope>
    <source>
        <strain evidence="4">PB45.5</strain>
    </source>
</reference>